<feature type="chain" id="PRO_5007866814" evidence="1">
    <location>
        <begin position="20"/>
        <end position="534"/>
    </location>
</feature>
<dbReference type="PANTHER" id="PTHR35204">
    <property type="entry name" value="YALI0A21131P"/>
    <property type="match status" value="1"/>
</dbReference>
<evidence type="ECO:0000256" key="1">
    <source>
        <dbReference type="SAM" id="SignalP"/>
    </source>
</evidence>
<sequence length="534" mass="59420">MRWLGPTLVTFSALLGVRAHKQVPFVPEWGTSAHGTQYARPWNEPPSPDATGNLVFQSLASLLQMAPNSKYINGHSIVRASIPAGTLLYHGRAIKEPPTRDWIAFDPEHSAFFAAGPNGTFFTFITTRELRLVYFDGCSGNKFNGVVDAQDVVFFGEVNYDPHDGWFAELGRFNRMCEWGQRYGIDGIVRMQYDFEIMYCDLSDGGLHLVSAASPVATDGMLSAIPINATSASDSARDIPAKVLPQPPGPLPTVRQPMIPPEGWKGSLPTTAGEVAHAGAWHNAGEVRIRVEPSTMVSFYDPALTSLLEARRSSNREDYRLTGISKEDVARVQADVAEMMARDPSAKSGVDWQALARVIQDRFSDRLPYIRHLLHQPYSNASAQAIAVRRAVYVSLQPYIGRDHVGAPDWYANMAEGCATKHTAYLPTGKFTKQEHILHNAAQEVLHEICRVYTEAWRDAFDVEEQSADTAAQLLAKWQGEFDVLVEWLDWPAWMKCDPPCGVDEFCRWPQHAAWESVPNQPVPHCVSMVIENL</sequence>
<organism evidence="2 3">
    <name type="scientific">Daedalea quercina L-15889</name>
    <dbReference type="NCBI Taxonomy" id="1314783"/>
    <lineage>
        <taxon>Eukaryota</taxon>
        <taxon>Fungi</taxon>
        <taxon>Dikarya</taxon>
        <taxon>Basidiomycota</taxon>
        <taxon>Agaricomycotina</taxon>
        <taxon>Agaricomycetes</taxon>
        <taxon>Polyporales</taxon>
        <taxon>Fomitopsis</taxon>
    </lineage>
</organism>
<dbReference type="OrthoDB" id="10261782at2759"/>
<keyword evidence="3" id="KW-1185">Reference proteome</keyword>
<evidence type="ECO:0000313" key="3">
    <source>
        <dbReference type="Proteomes" id="UP000076727"/>
    </source>
</evidence>
<dbReference type="STRING" id="1314783.A0A165T3V7"/>
<feature type="signal peptide" evidence="1">
    <location>
        <begin position="1"/>
        <end position="19"/>
    </location>
</feature>
<dbReference type="EMBL" id="KV429039">
    <property type="protein sequence ID" value="KZT72896.1"/>
    <property type="molecule type" value="Genomic_DNA"/>
</dbReference>
<gene>
    <name evidence="2" type="ORF">DAEQUDRAFT_722527</name>
</gene>
<dbReference type="AlphaFoldDB" id="A0A165T3V7"/>
<protein>
    <submittedName>
        <fullName evidence="2">Uncharacterized protein</fullName>
    </submittedName>
</protein>
<proteinExistence type="predicted"/>
<reference evidence="2 3" key="1">
    <citation type="journal article" date="2016" name="Mol. Biol. Evol.">
        <title>Comparative Genomics of Early-Diverging Mushroom-Forming Fungi Provides Insights into the Origins of Lignocellulose Decay Capabilities.</title>
        <authorList>
            <person name="Nagy L.G."/>
            <person name="Riley R."/>
            <person name="Tritt A."/>
            <person name="Adam C."/>
            <person name="Daum C."/>
            <person name="Floudas D."/>
            <person name="Sun H."/>
            <person name="Yadav J.S."/>
            <person name="Pangilinan J."/>
            <person name="Larsson K.H."/>
            <person name="Matsuura K."/>
            <person name="Barry K."/>
            <person name="Labutti K."/>
            <person name="Kuo R."/>
            <person name="Ohm R.A."/>
            <person name="Bhattacharya S.S."/>
            <person name="Shirouzu T."/>
            <person name="Yoshinaga Y."/>
            <person name="Martin F.M."/>
            <person name="Grigoriev I.V."/>
            <person name="Hibbett D.S."/>
        </authorList>
    </citation>
    <scope>NUCLEOTIDE SEQUENCE [LARGE SCALE GENOMIC DNA]</scope>
    <source>
        <strain evidence="2 3">L-15889</strain>
    </source>
</reference>
<evidence type="ECO:0000313" key="2">
    <source>
        <dbReference type="EMBL" id="KZT72896.1"/>
    </source>
</evidence>
<name>A0A165T3V7_9APHY</name>
<dbReference type="Proteomes" id="UP000076727">
    <property type="component" value="Unassembled WGS sequence"/>
</dbReference>
<dbReference type="PANTHER" id="PTHR35204:SF1">
    <property type="entry name" value="ENTEROTOXIN"/>
    <property type="match status" value="1"/>
</dbReference>
<dbReference type="InterPro" id="IPR038921">
    <property type="entry name" value="YOR389W-like"/>
</dbReference>
<accession>A0A165T3V7</accession>
<keyword evidence="1" id="KW-0732">Signal</keyword>